<accession>A0A1T2LBI4</accession>
<dbReference type="RefSeq" id="WP_078476377.1">
    <property type="nucleotide sequence ID" value="NZ_MPRK01000033.1"/>
</dbReference>
<keyword evidence="1" id="KW-0812">Transmembrane</keyword>
<keyword evidence="1" id="KW-0472">Membrane</keyword>
<reference evidence="2 3" key="1">
    <citation type="submission" date="2016-11" db="EMBL/GenBank/DDBJ databases">
        <title>Mixed transmission modes and dynamic genome evolution in an obligate animal-bacterial symbiosis.</title>
        <authorList>
            <person name="Russell S.L."/>
            <person name="Corbett-Detig R.B."/>
            <person name="Cavanaugh C.M."/>
        </authorList>
    </citation>
    <scope>NUCLEOTIDE SEQUENCE [LARGE SCALE GENOMIC DNA]</scope>
    <source>
        <strain evidence="2">Sp-SM6</strain>
    </source>
</reference>
<feature type="transmembrane region" description="Helical" evidence="1">
    <location>
        <begin position="18"/>
        <end position="37"/>
    </location>
</feature>
<dbReference type="EMBL" id="MPRK01000033">
    <property type="protein sequence ID" value="OOZ42479.1"/>
    <property type="molecule type" value="Genomic_DNA"/>
</dbReference>
<evidence type="ECO:0000313" key="3">
    <source>
        <dbReference type="Proteomes" id="UP000190198"/>
    </source>
</evidence>
<protein>
    <submittedName>
        <fullName evidence="2">Uncharacterized protein</fullName>
    </submittedName>
</protein>
<dbReference type="OrthoDB" id="5522855at2"/>
<keyword evidence="1" id="KW-1133">Transmembrane helix</keyword>
<name>A0A1T2LBI4_9GAMM</name>
<proteinExistence type="predicted"/>
<comment type="caution">
    <text evidence="2">The sequence shown here is derived from an EMBL/GenBank/DDBJ whole genome shotgun (WGS) entry which is preliminary data.</text>
</comment>
<gene>
    <name evidence="2" type="ORF">BOW52_02980</name>
</gene>
<organism evidence="2 3">
    <name type="scientific">Solemya elarraichensis gill symbiont</name>
    <dbReference type="NCBI Taxonomy" id="1918949"/>
    <lineage>
        <taxon>Bacteria</taxon>
        <taxon>Pseudomonadati</taxon>
        <taxon>Pseudomonadota</taxon>
        <taxon>Gammaproteobacteria</taxon>
        <taxon>sulfur-oxidizing symbionts</taxon>
    </lineage>
</organism>
<sequence length="145" mass="15557">MLGWLLDIVILKSILPQWFSTALCFSLSLPASFTLLLTGSTELSLMITTFVVLLFMTIMLAFLVLGVNSGIVNWFVRELESGTIKTVVPGLPSIGAMLAFTVGLSGGGQIDDLTSTGWDDYLLKPCKPKDVCDGLAKHLGGALYI</sequence>
<dbReference type="Proteomes" id="UP000190198">
    <property type="component" value="Unassembled WGS sequence"/>
</dbReference>
<keyword evidence="3" id="KW-1185">Reference proteome</keyword>
<evidence type="ECO:0000313" key="2">
    <source>
        <dbReference type="EMBL" id="OOZ42479.1"/>
    </source>
</evidence>
<evidence type="ECO:0000256" key="1">
    <source>
        <dbReference type="SAM" id="Phobius"/>
    </source>
</evidence>
<feature type="transmembrane region" description="Helical" evidence="1">
    <location>
        <begin position="43"/>
        <end position="67"/>
    </location>
</feature>
<dbReference type="AlphaFoldDB" id="A0A1T2LBI4"/>